<dbReference type="Proteomes" id="UP000266841">
    <property type="component" value="Unassembled WGS sequence"/>
</dbReference>
<keyword evidence="3" id="KW-1185">Reference proteome</keyword>
<accession>K0STL6</accession>
<feature type="compositionally biased region" description="Polar residues" evidence="1">
    <location>
        <begin position="243"/>
        <end position="254"/>
    </location>
</feature>
<feature type="non-terminal residue" evidence="2">
    <location>
        <position position="261"/>
    </location>
</feature>
<feature type="compositionally biased region" description="Polar residues" evidence="1">
    <location>
        <begin position="111"/>
        <end position="143"/>
    </location>
</feature>
<comment type="caution">
    <text evidence="2">The sequence shown here is derived from an EMBL/GenBank/DDBJ whole genome shotgun (WGS) entry which is preliminary data.</text>
</comment>
<feature type="region of interest" description="Disordered" evidence="1">
    <location>
        <begin position="237"/>
        <end position="261"/>
    </location>
</feature>
<reference evidence="2 3" key="1">
    <citation type="journal article" date="2012" name="Genome Biol.">
        <title>Genome and low-iron response of an oceanic diatom adapted to chronic iron limitation.</title>
        <authorList>
            <person name="Lommer M."/>
            <person name="Specht M."/>
            <person name="Roy A.S."/>
            <person name="Kraemer L."/>
            <person name="Andreson R."/>
            <person name="Gutowska M.A."/>
            <person name="Wolf J."/>
            <person name="Bergner S.V."/>
            <person name="Schilhabel M.B."/>
            <person name="Klostermeier U.C."/>
            <person name="Beiko R.G."/>
            <person name="Rosenstiel P."/>
            <person name="Hippler M."/>
            <person name="Laroche J."/>
        </authorList>
    </citation>
    <scope>NUCLEOTIDE SEQUENCE [LARGE SCALE GENOMIC DNA]</scope>
    <source>
        <strain evidence="2 3">CCMP1005</strain>
    </source>
</reference>
<evidence type="ECO:0000313" key="3">
    <source>
        <dbReference type="Proteomes" id="UP000266841"/>
    </source>
</evidence>
<dbReference type="EMBL" id="AGNL01010942">
    <property type="protein sequence ID" value="EJK68710.1"/>
    <property type="molecule type" value="Genomic_DNA"/>
</dbReference>
<name>K0STL6_THAOC</name>
<feature type="compositionally biased region" description="Basic and acidic residues" evidence="1">
    <location>
        <begin position="158"/>
        <end position="167"/>
    </location>
</feature>
<gene>
    <name evidence="2" type="ORF">THAOC_10088</name>
</gene>
<feature type="compositionally biased region" description="Polar residues" evidence="1">
    <location>
        <begin position="84"/>
        <end position="95"/>
    </location>
</feature>
<evidence type="ECO:0000313" key="2">
    <source>
        <dbReference type="EMBL" id="EJK68710.1"/>
    </source>
</evidence>
<evidence type="ECO:0000256" key="1">
    <source>
        <dbReference type="SAM" id="MobiDB-lite"/>
    </source>
</evidence>
<feature type="compositionally biased region" description="Basic residues" evidence="1">
    <location>
        <begin position="54"/>
        <end position="68"/>
    </location>
</feature>
<protein>
    <submittedName>
        <fullName evidence="2">Uncharacterized protein</fullName>
    </submittedName>
</protein>
<sequence length="261" mass="29520">MGANGHPAERKFPPTAVVMSLEINSNLRGMADRAAAPRRTWTREHKPTSTSIKRWQRNMKARFMPKKVHPMEGPCTSSEKGDPNQASSKSGSSRVNRYKHSDASVLRWHSKPSSNAPQAQSSLQSSTARTSPQSSRLSGTSEPHQTHEISSRRSKSTNVDKKIERRRSSNARRPTTEGLTESWHFSNWDDTAYRYSDSNSACSSQNSLYVDLDDFDDELELEPLEKKRKNLRTVLQADEESPFENSLRSLNISERNPLDMS</sequence>
<feature type="compositionally biased region" description="Polar residues" evidence="1">
    <location>
        <begin position="171"/>
        <end position="181"/>
    </location>
</feature>
<dbReference type="AlphaFoldDB" id="K0STL6"/>
<proteinExistence type="predicted"/>
<organism evidence="2 3">
    <name type="scientific">Thalassiosira oceanica</name>
    <name type="common">Marine diatom</name>
    <dbReference type="NCBI Taxonomy" id="159749"/>
    <lineage>
        <taxon>Eukaryota</taxon>
        <taxon>Sar</taxon>
        <taxon>Stramenopiles</taxon>
        <taxon>Ochrophyta</taxon>
        <taxon>Bacillariophyta</taxon>
        <taxon>Coscinodiscophyceae</taxon>
        <taxon>Thalassiosirophycidae</taxon>
        <taxon>Thalassiosirales</taxon>
        <taxon>Thalassiosiraceae</taxon>
        <taxon>Thalassiosira</taxon>
    </lineage>
</organism>
<feature type="region of interest" description="Disordered" evidence="1">
    <location>
        <begin position="29"/>
        <end position="181"/>
    </location>
</feature>